<dbReference type="SUPFAM" id="SSF103473">
    <property type="entry name" value="MFS general substrate transporter"/>
    <property type="match status" value="1"/>
</dbReference>
<feature type="domain" description="Major facilitator superfamily (MFS) profile" evidence="8">
    <location>
        <begin position="9"/>
        <end position="186"/>
    </location>
</feature>
<dbReference type="PANTHER" id="PTHR43124">
    <property type="entry name" value="PURINE EFFLUX PUMP PBUE"/>
    <property type="match status" value="1"/>
</dbReference>
<feature type="transmembrane region" description="Helical" evidence="7">
    <location>
        <begin position="144"/>
        <end position="162"/>
    </location>
</feature>
<feature type="transmembrane region" description="Helical" evidence="7">
    <location>
        <begin position="12"/>
        <end position="31"/>
    </location>
</feature>
<evidence type="ECO:0000256" key="4">
    <source>
        <dbReference type="ARBA" id="ARBA00022692"/>
    </source>
</evidence>
<dbReference type="eggNOG" id="COG2807">
    <property type="taxonomic scope" value="Bacteria"/>
</dbReference>
<organism evidence="9 10">
    <name type="scientific">Anaerococcus hydrogenalis DSM 7454</name>
    <dbReference type="NCBI Taxonomy" id="561177"/>
    <lineage>
        <taxon>Bacteria</taxon>
        <taxon>Bacillati</taxon>
        <taxon>Bacillota</taxon>
        <taxon>Tissierellia</taxon>
        <taxon>Tissierellales</taxon>
        <taxon>Peptoniphilaceae</taxon>
        <taxon>Anaerococcus</taxon>
    </lineage>
</organism>
<feature type="transmembrane region" description="Helical" evidence="7">
    <location>
        <begin position="51"/>
        <end position="72"/>
    </location>
</feature>
<keyword evidence="3" id="KW-1003">Cell membrane</keyword>
<evidence type="ECO:0000256" key="6">
    <source>
        <dbReference type="ARBA" id="ARBA00023136"/>
    </source>
</evidence>
<evidence type="ECO:0000256" key="7">
    <source>
        <dbReference type="SAM" id="Phobius"/>
    </source>
</evidence>
<dbReference type="Pfam" id="PF07690">
    <property type="entry name" value="MFS_1"/>
    <property type="match status" value="1"/>
</dbReference>
<dbReference type="AlphaFoldDB" id="B6WBS8"/>
<dbReference type="EMBL" id="ABXA01000049">
    <property type="protein sequence ID" value="EEB35097.1"/>
    <property type="molecule type" value="Genomic_DNA"/>
</dbReference>
<evidence type="ECO:0000313" key="10">
    <source>
        <dbReference type="Proteomes" id="UP000005451"/>
    </source>
</evidence>
<dbReference type="RefSeq" id="WP_004815911.1">
    <property type="nucleotide sequence ID" value="NZ_ABXA01000049.1"/>
</dbReference>
<dbReference type="Gene3D" id="1.20.1250.20">
    <property type="entry name" value="MFS general substrate transporter like domains"/>
    <property type="match status" value="1"/>
</dbReference>
<protein>
    <submittedName>
        <fullName evidence="9">MFS transporter</fullName>
    </submittedName>
</protein>
<dbReference type="STRING" id="561177.ANHYDRO_02061"/>
<comment type="subcellular location">
    <subcellularLocation>
        <location evidence="1">Cell membrane</location>
        <topology evidence="1">Multi-pass membrane protein</topology>
    </subcellularLocation>
</comment>
<dbReference type="InterPro" id="IPR020846">
    <property type="entry name" value="MFS_dom"/>
</dbReference>
<evidence type="ECO:0000259" key="8">
    <source>
        <dbReference type="PROSITE" id="PS50850"/>
    </source>
</evidence>
<feature type="transmembrane region" description="Helical" evidence="7">
    <location>
        <begin position="168"/>
        <end position="185"/>
    </location>
</feature>
<dbReference type="GO" id="GO:0022857">
    <property type="term" value="F:transmembrane transporter activity"/>
    <property type="evidence" value="ECO:0007669"/>
    <property type="project" value="InterPro"/>
</dbReference>
<dbReference type="GO" id="GO:0005886">
    <property type="term" value="C:plasma membrane"/>
    <property type="evidence" value="ECO:0007669"/>
    <property type="project" value="UniProtKB-SubCell"/>
</dbReference>
<sequence>MNKEKRTSKLSYLIETIMFFTYAFFAVNWIAGSTLTPEIMAHFGIREFSQATLISNAVTLAKIIGNFAAAYVLNKLYPKKSIGLGSIFIVLGSVIAIFAPNFMIFVIGRFIMGFGGALFIVYFSPVVIEYFSPEDRPLINSLNTVCYNVGSILALLLVSPVLKHFNNWKHSLLFFAGISLILFFYG</sequence>
<keyword evidence="5 7" id="KW-1133">Transmembrane helix</keyword>
<evidence type="ECO:0000313" key="9">
    <source>
        <dbReference type="EMBL" id="EEB35097.1"/>
    </source>
</evidence>
<dbReference type="PANTHER" id="PTHR43124:SF3">
    <property type="entry name" value="CHLORAMPHENICOL EFFLUX PUMP RV0191"/>
    <property type="match status" value="1"/>
</dbReference>
<accession>B6WBS8</accession>
<proteinExistence type="predicted"/>
<gene>
    <name evidence="9" type="ORF">ANHYDRO_02061</name>
</gene>
<reference evidence="9 10" key="1">
    <citation type="submission" date="2008-09" db="EMBL/GenBank/DDBJ databases">
        <authorList>
            <person name="Fulton L."/>
            <person name="Clifton S."/>
            <person name="Fulton B."/>
            <person name="Xu J."/>
            <person name="Minx P."/>
            <person name="Pepin K.H."/>
            <person name="Johnson M."/>
            <person name="Thiruvilangam P."/>
            <person name="Bhonagiri V."/>
            <person name="Nash W.E."/>
            <person name="Mardis E.R."/>
            <person name="Wilson R.K."/>
        </authorList>
    </citation>
    <scope>NUCLEOTIDE SEQUENCE [LARGE SCALE GENOMIC DNA]</scope>
    <source>
        <strain evidence="9 10">DSM 7454</strain>
    </source>
</reference>
<keyword evidence="6 7" id="KW-0472">Membrane</keyword>
<reference evidence="9 10" key="2">
    <citation type="submission" date="2008-10" db="EMBL/GenBank/DDBJ databases">
        <title>Draft genome sequence of Anaerococcus hydrogenalis (DSM 7454).</title>
        <authorList>
            <person name="Sudarsanam P."/>
            <person name="Ley R."/>
            <person name="Guruge J."/>
            <person name="Turnbaugh P.J."/>
            <person name="Mahowald M."/>
            <person name="Liep D."/>
            <person name="Gordon J."/>
        </authorList>
    </citation>
    <scope>NUCLEOTIDE SEQUENCE [LARGE SCALE GENOMIC DNA]</scope>
    <source>
        <strain evidence="9 10">DSM 7454</strain>
    </source>
</reference>
<evidence type="ECO:0000256" key="3">
    <source>
        <dbReference type="ARBA" id="ARBA00022475"/>
    </source>
</evidence>
<evidence type="ECO:0000256" key="5">
    <source>
        <dbReference type="ARBA" id="ARBA00022989"/>
    </source>
</evidence>
<dbReference type="PROSITE" id="PS50850">
    <property type="entry name" value="MFS"/>
    <property type="match status" value="1"/>
</dbReference>
<evidence type="ECO:0000256" key="2">
    <source>
        <dbReference type="ARBA" id="ARBA00022448"/>
    </source>
</evidence>
<name>B6WBS8_9FIRM</name>
<feature type="transmembrane region" description="Helical" evidence="7">
    <location>
        <begin position="110"/>
        <end position="132"/>
    </location>
</feature>
<dbReference type="InterPro" id="IPR036259">
    <property type="entry name" value="MFS_trans_sf"/>
</dbReference>
<dbReference type="Proteomes" id="UP000005451">
    <property type="component" value="Unassembled WGS sequence"/>
</dbReference>
<dbReference type="InterPro" id="IPR050189">
    <property type="entry name" value="MFS_Efflux_Transporters"/>
</dbReference>
<comment type="caution">
    <text evidence="9">The sequence shown here is derived from an EMBL/GenBank/DDBJ whole genome shotgun (WGS) entry which is preliminary data.</text>
</comment>
<dbReference type="InterPro" id="IPR011701">
    <property type="entry name" value="MFS"/>
</dbReference>
<keyword evidence="4 7" id="KW-0812">Transmembrane</keyword>
<keyword evidence="2" id="KW-0813">Transport</keyword>
<feature type="transmembrane region" description="Helical" evidence="7">
    <location>
        <begin position="84"/>
        <end position="104"/>
    </location>
</feature>
<evidence type="ECO:0000256" key="1">
    <source>
        <dbReference type="ARBA" id="ARBA00004651"/>
    </source>
</evidence>